<dbReference type="CDD" id="cd00009">
    <property type="entry name" value="AAA"/>
    <property type="match status" value="1"/>
</dbReference>
<organism evidence="2">
    <name type="scientific">anaerobic digester metagenome</name>
    <dbReference type="NCBI Taxonomy" id="1263854"/>
    <lineage>
        <taxon>unclassified sequences</taxon>
        <taxon>metagenomes</taxon>
        <taxon>ecological metagenomes</taxon>
    </lineage>
</organism>
<dbReference type="AlphaFoldDB" id="A0A485M537"/>
<sequence length="343" mass="38365">MFATEAKEHLRILLADPEVPTVMLWGPPGVGKSSIVRQIAAESGWGFLDLRLLLLNPIDLRGIPYPNRETRQADWLAPSFLPHVGRDGTTGIILYDELTSAPRAVQAAAYQLILDRRVGEYLLPEGWRQVAAGNRAQDKGVVNQMPAALANRMIHFEVTCSLEDWKRWAIPNRIDHRVISFLNFRPELLYRFPNQASEIKAFPTPRSWEFVHKILPSYGLVERAFPAICGAVGEGPATEFTAFCRMLEQIPDAEEILDGKTTAVPDSPDMIYACIGALVSSLSNNTTTARMSNFFAFISLLMIEYQVLAINDAVKANLRTELVMLPEFRNWLARNTDVLVGAE</sequence>
<dbReference type="GO" id="GO:0005524">
    <property type="term" value="F:ATP binding"/>
    <property type="evidence" value="ECO:0007669"/>
    <property type="project" value="InterPro"/>
</dbReference>
<reference evidence="2" key="1">
    <citation type="submission" date="2019-03" db="EMBL/GenBank/DDBJ databases">
        <authorList>
            <person name="Hao L."/>
        </authorList>
    </citation>
    <scope>NUCLEOTIDE SEQUENCE</scope>
</reference>
<feature type="domain" description="ATPase AAA-type core" evidence="1">
    <location>
        <begin position="22"/>
        <end position="51"/>
    </location>
</feature>
<proteinExistence type="predicted"/>
<dbReference type="InterPro" id="IPR003959">
    <property type="entry name" value="ATPase_AAA_core"/>
</dbReference>
<dbReference type="Pfam" id="PF00004">
    <property type="entry name" value="AAA"/>
    <property type="match status" value="1"/>
</dbReference>
<evidence type="ECO:0000259" key="1">
    <source>
        <dbReference type="Pfam" id="PF00004"/>
    </source>
</evidence>
<dbReference type="SUPFAM" id="SSF52540">
    <property type="entry name" value="P-loop containing nucleoside triphosphate hydrolases"/>
    <property type="match status" value="1"/>
</dbReference>
<dbReference type="GO" id="GO:0016887">
    <property type="term" value="F:ATP hydrolysis activity"/>
    <property type="evidence" value="ECO:0007669"/>
    <property type="project" value="InterPro"/>
</dbReference>
<dbReference type="InterPro" id="IPR027417">
    <property type="entry name" value="P-loop_NTPase"/>
</dbReference>
<dbReference type="Gene3D" id="3.40.50.300">
    <property type="entry name" value="P-loop containing nucleotide triphosphate hydrolases"/>
    <property type="match status" value="1"/>
</dbReference>
<name>A0A485M537_9ZZZZ</name>
<gene>
    <name evidence="2" type="ORF">SCFA_40015</name>
</gene>
<evidence type="ECO:0000313" key="2">
    <source>
        <dbReference type="EMBL" id="VFU18226.1"/>
    </source>
</evidence>
<accession>A0A485M537</accession>
<protein>
    <recommendedName>
        <fullName evidence="1">ATPase AAA-type core domain-containing protein</fullName>
    </recommendedName>
</protein>
<dbReference type="EMBL" id="CAADRN010000334">
    <property type="protein sequence ID" value="VFU18226.1"/>
    <property type="molecule type" value="Genomic_DNA"/>
</dbReference>